<evidence type="ECO:0000256" key="1">
    <source>
        <dbReference type="ARBA" id="ARBA00022630"/>
    </source>
</evidence>
<evidence type="ECO:0000256" key="3">
    <source>
        <dbReference type="ARBA" id="ARBA00022991"/>
    </source>
</evidence>
<dbReference type="CDD" id="cd00130">
    <property type="entry name" value="PAS"/>
    <property type="match status" value="1"/>
</dbReference>
<dbReference type="EMBL" id="HBGY01000639">
    <property type="protein sequence ID" value="CAD9555136.1"/>
    <property type="molecule type" value="Transcribed_RNA"/>
</dbReference>
<sequence length="199" mass="22265">MTSINIATTLIDFLRAAFDFLGKGSPVQGVSLSNARRFNPQKKLCESDSIIIAMLNSNGHEDICYCICDPDKNDMPIIFASDGFCKFTGYEHGEIEGRNCRFLQGESTSAEDVQTIREAIKTHEQKSVNLLNYRKDGSTFVNEFFISPLYSIEEGEKKLAYYIGVQCPVSRQGPGQAPSNVGWVYRQANKEETKTVPQQ</sequence>
<dbReference type="InterPro" id="IPR000014">
    <property type="entry name" value="PAS"/>
</dbReference>
<protein>
    <recommendedName>
        <fullName evidence="4">PAS domain-containing protein</fullName>
    </recommendedName>
</protein>
<organism evidence="5">
    <name type="scientific">Leptocylindrus danicus</name>
    <dbReference type="NCBI Taxonomy" id="163516"/>
    <lineage>
        <taxon>Eukaryota</taxon>
        <taxon>Sar</taxon>
        <taxon>Stramenopiles</taxon>
        <taxon>Ochrophyta</taxon>
        <taxon>Bacillariophyta</taxon>
        <taxon>Coscinodiscophyceae</taxon>
        <taxon>Chaetocerotophycidae</taxon>
        <taxon>Leptocylindrales</taxon>
        <taxon>Leptocylindraceae</taxon>
        <taxon>Leptocylindrus</taxon>
    </lineage>
</organism>
<dbReference type="AlphaFoldDB" id="A0A7S2NRK4"/>
<dbReference type="Pfam" id="PF13426">
    <property type="entry name" value="PAS_9"/>
    <property type="match status" value="1"/>
</dbReference>
<proteinExistence type="predicted"/>
<dbReference type="SUPFAM" id="SSF55785">
    <property type="entry name" value="PYP-like sensor domain (PAS domain)"/>
    <property type="match status" value="1"/>
</dbReference>
<dbReference type="NCBIfam" id="TIGR00229">
    <property type="entry name" value="sensory_box"/>
    <property type="match status" value="1"/>
</dbReference>
<dbReference type="InterPro" id="IPR035965">
    <property type="entry name" value="PAS-like_dom_sf"/>
</dbReference>
<evidence type="ECO:0000256" key="2">
    <source>
        <dbReference type="ARBA" id="ARBA00022643"/>
    </source>
</evidence>
<keyword evidence="3" id="KW-0157">Chromophore</keyword>
<name>A0A7S2NRK4_9STRA</name>
<feature type="domain" description="PAS" evidence="4">
    <location>
        <begin position="64"/>
        <end position="159"/>
    </location>
</feature>
<reference evidence="5" key="1">
    <citation type="submission" date="2021-01" db="EMBL/GenBank/DDBJ databases">
        <authorList>
            <person name="Corre E."/>
            <person name="Pelletier E."/>
            <person name="Niang G."/>
            <person name="Scheremetjew M."/>
            <person name="Finn R."/>
            <person name="Kale V."/>
            <person name="Holt S."/>
            <person name="Cochrane G."/>
            <person name="Meng A."/>
            <person name="Brown T."/>
            <person name="Cohen L."/>
        </authorList>
    </citation>
    <scope>NUCLEOTIDE SEQUENCE</scope>
    <source>
        <strain evidence="5">B650</strain>
    </source>
</reference>
<evidence type="ECO:0000313" key="5">
    <source>
        <dbReference type="EMBL" id="CAD9555136.1"/>
    </source>
</evidence>
<keyword evidence="1" id="KW-0285">Flavoprotein</keyword>
<keyword evidence="2" id="KW-0288">FMN</keyword>
<accession>A0A7S2NRK4</accession>
<dbReference type="PANTHER" id="PTHR47429">
    <property type="entry name" value="PROTEIN TWIN LOV 1"/>
    <property type="match status" value="1"/>
</dbReference>
<evidence type="ECO:0000259" key="4">
    <source>
        <dbReference type="Pfam" id="PF13426"/>
    </source>
</evidence>
<dbReference type="PANTHER" id="PTHR47429:SF2">
    <property type="entry name" value="PROTEIN TWIN LOV 1"/>
    <property type="match status" value="1"/>
</dbReference>
<dbReference type="Gene3D" id="3.30.450.20">
    <property type="entry name" value="PAS domain"/>
    <property type="match status" value="1"/>
</dbReference>
<gene>
    <name evidence="5" type="ORF">LDAN0321_LOCUS410</name>
</gene>
<dbReference type="GO" id="GO:0005634">
    <property type="term" value="C:nucleus"/>
    <property type="evidence" value="ECO:0007669"/>
    <property type="project" value="TreeGrafter"/>
</dbReference>